<evidence type="ECO:0000313" key="2">
    <source>
        <dbReference type="EMBL" id="NHK28754.1"/>
    </source>
</evidence>
<proteinExistence type="predicted"/>
<sequence length="552" mass="61899">METIRAGWITVGAGFALMAAGISNAWSCSPGPDFFRPSNYELVALSDVIVIVTATETEDLETTWGDDFSKTVVFSVDKVLKGDVEEGDMVRRGRPGEPVPSDPGIITRVNSEAMAGMCSRYTFRIGDQYVFLMDRNDDGSYSAEYAFSRDAEDYSGEESLWIEAIEYYLSVQATYEPVDALSVLHERNLALRAEGASARDLELANDIRIHLASITPLKPTAYLRQLYEFSLGAAEAPFPDIWPPDFDHDEERLALVRDRILLAFIVGAHEGVGSYFEAAVASPLPETGALIQAIRYFIEDGQIRKAVDLFQTNAFRIVTLEDAYRIRDFFGSVKGLYQESEDGQRLWMTDDYVRQVWPELELAYVQIFDTHDWFLGKLTEEVAASLRPDNFRDRPTVTLKLALARDEEVLQWAEAELTRLINSDEPAYSHEFALPVRSILLAYTHENNSQLNDLVCNREIGLELAAKYLGVANTPYQDDLVYQLAARYTTEKEREALLKTVVAIMGPDQRNYLEQGSGGPDVVRYRPLLEALVAKQAVEPDDYHGSLVCPAG</sequence>
<gene>
    <name evidence="2" type="ORF">FF098_012610</name>
    <name evidence="1" type="ORF">GCM10011355_25330</name>
</gene>
<dbReference type="Proteomes" id="UP000621856">
    <property type="component" value="Unassembled WGS sequence"/>
</dbReference>
<accession>A0A8J3A334</accession>
<keyword evidence="4" id="KW-1185">Reference proteome</keyword>
<organism evidence="1 3">
    <name type="scientific">Aquisalinus luteolus</name>
    <dbReference type="NCBI Taxonomy" id="1566827"/>
    <lineage>
        <taxon>Bacteria</taxon>
        <taxon>Pseudomonadati</taxon>
        <taxon>Pseudomonadota</taxon>
        <taxon>Alphaproteobacteria</taxon>
        <taxon>Parvularculales</taxon>
        <taxon>Parvularculaceae</taxon>
        <taxon>Aquisalinus</taxon>
    </lineage>
</organism>
<evidence type="ECO:0000313" key="4">
    <source>
        <dbReference type="Proteomes" id="UP000818603"/>
    </source>
</evidence>
<comment type="caution">
    <text evidence="1">The sequence shown here is derived from an EMBL/GenBank/DDBJ whole genome shotgun (WGS) entry which is preliminary data.</text>
</comment>
<dbReference type="EMBL" id="VCJR02000002">
    <property type="protein sequence ID" value="NHK28754.1"/>
    <property type="molecule type" value="Genomic_DNA"/>
</dbReference>
<evidence type="ECO:0000313" key="3">
    <source>
        <dbReference type="Proteomes" id="UP000621856"/>
    </source>
</evidence>
<reference evidence="2 4" key="2">
    <citation type="submission" date="2020-02" db="EMBL/GenBank/DDBJ databases">
        <title>Genome sequence of Parvularcula flava strain NH6-79.</title>
        <authorList>
            <person name="Abdul Karim M.H."/>
            <person name="Lam M.Q."/>
            <person name="Chen S.J."/>
            <person name="Yahya A."/>
            <person name="Shahir S."/>
            <person name="Shamsir M.S."/>
            <person name="Chong C.S."/>
        </authorList>
    </citation>
    <scope>NUCLEOTIDE SEQUENCE [LARGE SCALE GENOMIC DNA]</scope>
    <source>
        <strain evidence="2 4">NH6-79</strain>
    </source>
</reference>
<evidence type="ECO:0000313" key="1">
    <source>
        <dbReference type="EMBL" id="GGH99419.1"/>
    </source>
</evidence>
<reference evidence="1" key="3">
    <citation type="submission" date="2020-09" db="EMBL/GenBank/DDBJ databases">
        <authorList>
            <person name="Sun Q."/>
            <person name="Zhou Y."/>
        </authorList>
    </citation>
    <scope>NUCLEOTIDE SEQUENCE</scope>
    <source>
        <strain evidence="1">CGMCC 1.14984</strain>
    </source>
</reference>
<dbReference type="Proteomes" id="UP000818603">
    <property type="component" value="Unassembled WGS sequence"/>
</dbReference>
<dbReference type="AlphaFoldDB" id="A0A8J3A334"/>
<dbReference type="RefSeq" id="WP_155141019.1">
    <property type="nucleotide sequence ID" value="NZ_BMGZ01000002.1"/>
</dbReference>
<name>A0A8J3A334_9PROT</name>
<dbReference type="EMBL" id="BMGZ01000002">
    <property type="protein sequence ID" value="GGH99419.1"/>
    <property type="molecule type" value="Genomic_DNA"/>
</dbReference>
<protein>
    <submittedName>
        <fullName evidence="1">Uncharacterized protein</fullName>
    </submittedName>
</protein>
<reference evidence="1" key="1">
    <citation type="journal article" date="2014" name="Int. J. Syst. Evol. Microbiol.">
        <title>Complete genome sequence of Corynebacterium casei LMG S-19264T (=DSM 44701T), isolated from a smear-ripened cheese.</title>
        <authorList>
            <consortium name="US DOE Joint Genome Institute (JGI-PGF)"/>
            <person name="Walter F."/>
            <person name="Albersmeier A."/>
            <person name="Kalinowski J."/>
            <person name="Ruckert C."/>
        </authorList>
    </citation>
    <scope>NUCLEOTIDE SEQUENCE</scope>
    <source>
        <strain evidence="1">CGMCC 1.14984</strain>
    </source>
</reference>